<dbReference type="Gene3D" id="3.40.50.150">
    <property type="entry name" value="Vaccinia Virus protein VP39"/>
    <property type="match status" value="1"/>
</dbReference>
<evidence type="ECO:0000256" key="4">
    <source>
        <dbReference type="ARBA" id="ARBA00022679"/>
    </source>
</evidence>
<comment type="caution">
    <text evidence="8">The sequence shown here is derived from an EMBL/GenBank/DDBJ whole genome shotgun (WGS) entry which is preliminary data.</text>
</comment>
<dbReference type="AlphaFoldDB" id="A0A2S5CKH1"/>
<keyword evidence="4" id="KW-0808">Transferase</keyword>
<dbReference type="InterPro" id="IPR029063">
    <property type="entry name" value="SAM-dependent_MTases_sf"/>
</dbReference>
<dbReference type="PRINTS" id="PR00505">
    <property type="entry name" value="D12N6MTFRASE"/>
</dbReference>
<feature type="binding site" evidence="7">
    <location>
        <position position="49"/>
    </location>
    <ligand>
        <name>S-adenosyl-L-methionine</name>
        <dbReference type="ChEBI" id="CHEBI:59789"/>
    </ligand>
</feature>
<dbReference type="PANTHER" id="PTHR30481:SF4">
    <property type="entry name" value="SITE-SPECIFIC DNA-METHYLTRANSFERASE (ADENINE-SPECIFIC)"/>
    <property type="match status" value="1"/>
</dbReference>
<accession>A0A2S5CKH1</accession>
<dbReference type="Gene3D" id="1.10.1020.10">
    <property type="entry name" value="Adenine-specific Methyltransferase, Domain 2"/>
    <property type="match status" value="1"/>
</dbReference>
<dbReference type="RefSeq" id="WP_103974674.1">
    <property type="nucleotide sequence ID" value="NZ_PGFZ01000006.1"/>
</dbReference>
<dbReference type="GO" id="GO:1904047">
    <property type="term" value="F:S-adenosyl-L-methionine binding"/>
    <property type="evidence" value="ECO:0007669"/>
    <property type="project" value="TreeGrafter"/>
</dbReference>
<gene>
    <name evidence="8" type="ORF">AADEFJLK_02763</name>
</gene>
<dbReference type="EMBL" id="PGFZ01000006">
    <property type="protein sequence ID" value="POZ51315.1"/>
    <property type="molecule type" value="Genomic_DNA"/>
</dbReference>
<name>A0A2S5CKH1_9GAMM</name>
<keyword evidence="3" id="KW-0489">Methyltransferase</keyword>
<keyword evidence="5" id="KW-0949">S-adenosyl-L-methionine</keyword>
<evidence type="ECO:0000256" key="7">
    <source>
        <dbReference type="PIRSR" id="PIRSR000398-1"/>
    </source>
</evidence>
<dbReference type="PIRSF" id="PIRSF000398">
    <property type="entry name" value="M_m6A_EcoRV"/>
    <property type="match status" value="1"/>
</dbReference>
<keyword evidence="8" id="KW-0540">Nuclease</keyword>
<dbReference type="InterPro" id="IPR012263">
    <property type="entry name" value="M_m6A_EcoRV"/>
</dbReference>
<sequence>MLRWQGGKSKLAKIIIPSLPKHVCYVEPFCGGAAIMLRKPRSKAEVINDANGELINLYRCVQCHPEELAKQSVAMLHSRFLFDRLKDSVADRLIDIQRAARFYALNRMAFSASMSKLNFGYARTASAGLSAKRFMRDIESLAARLDGVFIEHLDWAACIARYDSKDTLVYCDPPYYQTAGYGIEFGIEQYTKMAKIAETMQGKMIISVNDIPAMRDIFAGLVIEQLPIKYSCGKIQSGQSRAQSFELLIRNF</sequence>
<dbReference type="REBASE" id="260006">
    <property type="entry name" value="M.MpsSph1ORF2763P"/>
</dbReference>
<feature type="binding site" evidence="7">
    <location>
        <position position="8"/>
    </location>
    <ligand>
        <name>S-adenosyl-L-methionine</name>
        <dbReference type="ChEBI" id="CHEBI:59789"/>
    </ligand>
</feature>
<keyword evidence="8" id="KW-0378">Hydrolase</keyword>
<dbReference type="PANTHER" id="PTHR30481">
    <property type="entry name" value="DNA ADENINE METHYLASE"/>
    <property type="match status" value="1"/>
</dbReference>
<reference evidence="8 9" key="1">
    <citation type="submission" date="2017-11" db="EMBL/GenBank/DDBJ databases">
        <title>Draft Genome Sequence of Methylobacter psychrotolerans Sph1T, an Obligate Methanotroph from Low-Temperature Environments.</title>
        <authorList>
            <person name="Oshkin I.Y."/>
            <person name="Miroshnikov K."/>
            <person name="Belova S.E."/>
            <person name="Korzhenkov A."/>
            <person name="Toshchakov S.V."/>
            <person name="Dedysh S.N."/>
        </authorList>
    </citation>
    <scope>NUCLEOTIDE SEQUENCE [LARGE SCALE GENOMIC DNA]</scope>
    <source>
        <strain evidence="8 9">Sph1</strain>
    </source>
</reference>
<feature type="binding site" evidence="7">
    <location>
        <position position="4"/>
    </location>
    <ligand>
        <name>S-adenosyl-L-methionine</name>
        <dbReference type="ChEBI" id="CHEBI:59789"/>
    </ligand>
</feature>
<dbReference type="EC" id="2.1.1.72" evidence="2"/>
<proteinExistence type="inferred from homology"/>
<evidence type="ECO:0000313" key="9">
    <source>
        <dbReference type="Proteomes" id="UP000237423"/>
    </source>
</evidence>
<dbReference type="GO" id="GO:0004519">
    <property type="term" value="F:endonuclease activity"/>
    <property type="evidence" value="ECO:0007669"/>
    <property type="project" value="UniProtKB-KW"/>
</dbReference>
<evidence type="ECO:0000256" key="1">
    <source>
        <dbReference type="ARBA" id="ARBA00006594"/>
    </source>
</evidence>
<dbReference type="InterPro" id="IPR023095">
    <property type="entry name" value="Ade_MeTrfase_dom_2"/>
</dbReference>
<organism evidence="8 9">
    <name type="scientific">Methylovulum psychrotolerans</name>
    <dbReference type="NCBI Taxonomy" id="1704499"/>
    <lineage>
        <taxon>Bacteria</taxon>
        <taxon>Pseudomonadati</taxon>
        <taxon>Pseudomonadota</taxon>
        <taxon>Gammaproteobacteria</taxon>
        <taxon>Methylococcales</taxon>
        <taxon>Methylococcaceae</taxon>
        <taxon>Methylovulum</taxon>
    </lineage>
</organism>
<feature type="binding site" evidence="7">
    <location>
        <position position="172"/>
    </location>
    <ligand>
        <name>S-adenosyl-L-methionine</name>
        <dbReference type="ChEBI" id="CHEBI:59789"/>
    </ligand>
</feature>
<dbReference type="InterPro" id="IPR012327">
    <property type="entry name" value="MeTrfase_D12"/>
</dbReference>
<protein>
    <recommendedName>
        <fullName evidence="2">site-specific DNA-methyltransferase (adenine-specific)</fullName>
        <ecNumber evidence="2">2.1.1.72</ecNumber>
    </recommendedName>
</protein>
<dbReference type="Pfam" id="PF02086">
    <property type="entry name" value="MethyltransfD12"/>
    <property type="match status" value="1"/>
</dbReference>
<dbReference type="GO" id="GO:0009307">
    <property type="term" value="P:DNA restriction-modification system"/>
    <property type="evidence" value="ECO:0007669"/>
    <property type="project" value="InterPro"/>
</dbReference>
<comment type="similarity">
    <text evidence="1">Belongs to the N(4)/N(6)-methyltransferase family.</text>
</comment>
<dbReference type="GO" id="GO:0006298">
    <property type="term" value="P:mismatch repair"/>
    <property type="evidence" value="ECO:0007669"/>
    <property type="project" value="TreeGrafter"/>
</dbReference>
<dbReference type="GO" id="GO:0043565">
    <property type="term" value="F:sequence-specific DNA binding"/>
    <property type="evidence" value="ECO:0007669"/>
    <property type="project" value="TreeGrafter"/>
</dbReference>
<evidence type="ECO:0000313" key="8">
    <source>
        <dbReference type="EMBL" id="POZ51315.1"/>
    </source>
</evidence>
<evidence type="ECO:0000256" key="5">
    <source>
        <dbReference type="ARBA" id="ARBA00022691"/>
    </source>
</evidence>
<comment type="catalytic activity">
    <reaction evidence="6">
        <text>a 2'-deoxyadenosine in DNA + S-adenosyl-L-methionine = an N(6)-methyl-2'-deoxyadenosine in DNA + S-adenosyl-L-homocysteine + H(+)</text>
        <dbReference type="Rhea" id="RHEA:15197"/>
        <dbReference type="Rhea" id="RHEA-COMP:12418"/>
        <dbReference type="Rhea" id="RHEA-COMP:12419"/>
        <dbReference type="ChEBI" id="CHEBI:15378"/>
        <dbReference type="ChEBI" id="CHEBI:57856"/>
        <dbReference type="ChEBI" id="CHEBI:59789"/>
        <dbReference type="ChEBI" id="CHEBI:90615"/>
        <dbReference type="ChEBI" id="CHEBI:90616"/>
        <dbReference type="EC" id="2.1.1.72"/>
    </reaction>
</comment>
<evidence type="ECO:0000256" key="2">
    <source>
        <dbReference type="ARBA" id="ARBA00011900"/>
    </source>
</evidence>
<dbReference type="GO" id="GO:0009007">
    <property type="term" value="F:site-specific DNA-methyltransferase (adenine-specific) activity"/>
    <property type="evidence" value="ECO:0007669"/>
    <property type="project" value="UniProtKB-EC"/>
</dbReference>
<evidence type="ECO:0000256" key="3">
    <source>
        <dbReference type="ARBA" id="ARBA00022603"/>
    </source>
</evidence>
<evidence type="ECO:0000256" key="6">
    <source>
        <dbReference type="ARBA" id="ARBA00047942"/>
    </source>
</evidence>
<dbReference type="Proteomes" id="UP000237423">
    <property type="component" value="Unassembled WGS sequence"/>
</dbReference>
<dbReference type="SUPFAM" id="SSF53335">
    <property type="entry name" value="S-adenosyl-L-methionine-dependent methyltransferases"/>
    <property type="match status" value="1"/>
</dbReference>
<dbReference type="GO" id="GO:0032259">
    <property type="term" value="P:methylation"/>
    <property type="evidence" value="ECO:0007669"/>
    <property type="project" value="UniProtKB-KW"/>
</dbReference>
<keyword evidence="8" id="KW-0255">Endonuclease</keyword>